<dbReference type="Pfam" id="PF00691">
    <property type="entry name" value="OmpA"/>
    <property type="match status" value="1"/>
</dbReference>
<comment type="subcellular location">
    <subcellularLocation>
        <location evidence="1">Cell membrane</location>
        <topology evidence="1">Single-pass membrane protein</topology>
    </subcellularLocation>
</comment>
<evidence type="ECO:0000256" key="6">
    <source>
        <dbReference type="ARBA" id="ARBA00023136"/>
    </source>
</evidence>
<dbReference type="AlphaFoldDB" id="A0A841RG21"/>
<dbReference type="PANTHER" id="PTHR30329:SF21">
    <property type="entry name" value="LIPOPROTEIN YIAD-RELATED"/>
    <property type="match status" value="1"/>
</dbReference>
<evidence type="ECO:0000313" key="10">
    <source>
        <dbReference type="Proteomes" id="UP000587760"/>
    </source>
</evidence>
<accession>A0A841RG21</accession>
<dbReference type="CDD" id="cd07185">
    <property type="entry name" value="OmpA_C-like"/>
    <property type="match status" value="1"/>
</dbReference>
<name>A0A841RG21_9SPIO</name>
<dbReference type="Proteomes" id="UP000587760">
    <property type="component" value="Unassembled WGS sequence"/>
</dbReference>
<dbReference type="RefSeq" id="WP_184748181.1">
    <property type="nucleotide sequence ID" value="NZ_JACHGJ010000008.1"/>
</dbReference>
<evidence type="ECO:0000256" key="1">
    <source>
        <dbReference type="ARBA" id="ARBA00004162"/>
    </source>
</evidence>
<dbReference type="GO" id="GO:0005886">
    <property type="term" value="C:plasma membrane"/>
    <property type="evidence" value="ECO:0007669"/>
    <property type="project" value="UniProtKB-SubCell"/>
</dbReference>
<dbReference type="Gene3D" id="3.30.1330.60">
    <property type="entry name" value="OmpA-like domain"/>
    <property type="match status" value="1"/>
</dbReference>
<gene>
    <name evidence="9" type="ORF">HNR50_003631</name>
</gene>
<keyword evidence="3" id="KW-1003">Cell membrane</keyword>
<proteinExistence type="inferred from homology"/>
<dbReference type="PROSITE" id="PS51123">
    <property type="entry name" value="OMPA_2"/>
    <property type="match status" value="1"/>
</dbReference>
<dbReference type="NCBIfam" id="NF005195">
    <property type="entry name" value="PRK06667.1"/>
    <property type="match status" value="1"/>
</dbReference>
<comment type="similarity">
    <text evidence="2">Belongs to the MotB family.</text>
</comment>
<keyword evidence="10" id="KW-1185">Reference proteome</keyword>
<keyword evidence="4" id="KW-0812">Transmembrane</keyword>
<dbReference type="PANTHER" id="PTHR30329">
    <property type="entry name" value="STATOR ELEMENT OF FLAGELLAR MOTOR COMPLEX"/>
    <property type="match status" value="1"/>
</dbReference>
<evidence type="ECO:0000256" key="3">
    <source>
        <dbReference type="ARBA" id="ARBA00022475"/>
    </source>
</evidence>
<dbReference type="InterPro" id="IPR050330">
    <property type="entry name" value="Bact_OuterMem_StrucFunc"/>
</dbReference>
<keyword evidence="6 7" id="KW-0472">Membrane</keyword>
<organism evidence="9 10">
    <name type="scientific">Spirochaeta isovalerica</name>
    <dbReference type="NCBI Taxonomy" id="150"/>
    <lineage>
        <taxon>Bacteria</taxon>
        <taxon>Pseudomonadati</taxon>
        <taxon>Spirochaetota</taxon>
        <taxon>Spirochaetia</taxon>
        <taxon>Spirochaetales</taxon>
        <taxon>Spirochaetaceae</taxon>
        <taxon>Spirochaeta</taxon>
    </lineage>
</organism>
<keyword evidence="5" id="KW-1133">Transmembrane helix</keyword>
<dbReference type="Pfam" id="PF13677">
    <property type="entry name" value="MotB_plug"/>
    <property type="match status" value="1"/>
</dbReference>
<dbReference type="InterPro" id="IPR025713">
    <property type="entry name" value="MotB-like_N_dom"/>
</dbReference>
<comment type="caution">
    <text evidence="9">The sequence shown here is derived from an EMBL/GenBank/DDBJ whole genome shotgun (WGS) entry which is preliminary data.</text>
</comment>
<dbReference type="SUPFAM" id="SSF103088">
    <property type="entry name" value="OmpA-like"/>
    <property type="match status" value="1"/>
</dbReference>
<protein>
    <submittedName>
        <fullName evidence="9">Chemotaxis protein MotB</fullName>
    </submittedName>
</protein>
<dbReference type="InterPro" id="IPR036737">
    <property type="entry name" value="OmpA-like_sf"/>
</dbReference>
<evidence type="ECO:0000256" key="5">
    <source>
        <dbReference type="ARBA" id="ARBA00022989"/>
    </source>
</evidence>
<dbReference type="EMBL" id="JACHGJ010000008">
    <property type="protein sequence ID" value="MBB6481950.1"/>
    <property type="molecule type" value="Genomic_DNA"/>
</dbReference>
<dbReference type="InterPro" id="IPR006665">
    <property type="entry name" value="OmpA-like"/>
</dbReference>
<sequence>MADEQQKCPKCEEGAPEWMTTYGDMVTLLLCFFVILMNPEAIDGHRLDMIMQSFNGLGVLQGGNTLSVGELTELGNNILSMPSQSRGTGLDKARQSAVSMFKPEIKSEKVKVTEDERGLIISLAGDMLFRPASAEVNIEESRVILQKLARILSNPELSDRSFKVEGHADEGPTDPDGPFPTNWELSTARSASVLHYLVDFGADERQFQISGFSSMRPVAPNDSEEGRAFNRRVDVVILSEGHL</sequence>
<evidence type="ECO:0000259" key="8">
    <source>
        <dbReference type="PROSITE" id="PS51123"/>
    </source>
</evidence>
<evidence type="ECO:0000256" key="4">
    <source>
        <dbReference type="ARBA" id="ARBA00022692"/>
    </source>
</evidence>
<reference evidence="9 10" key="1">
    <citation type="submission" date="2020-08" db="EMBL/GenBank/DDBJ databases">
        <title>Genomic Encyclopedia of Type Strains, Phase IV (KMG-IV): sequencing the most valuable type-strain genomes for metagenomic binning, comparative biology and taxonomic classification.</title>
        <authorList>
            <person name="Goeker M."/>
        </authorList>
    </citation>
    <scope>NUCLEOTIDE SEQUENCE [LARGE SCALE GENOMIC DNA]</scope>
    <source>
        <strain evidence="9 10">DSM 2461</strain>
    </source>
</reference>
<evidence type="ECO:0000256" key="2">
    <source>
        <dbReference type="ARBA" id="ARBA00008914"/>
    </source>
</evidence>
<evidence type="ECO:0000256" key="7">
    <source>
        <dbReference type="PROSITE-ProRule" id="PRU00473"/>
    </source>
</evidence>
<evidence type="ECO:0000313" key="9">
    <source>
        <dbReference type="EMBL" id="MBB6481950.1"/>
    </source>
</evidence>
<feature type="domain" description="OmpA-like" evidence="8">
    <location>
        <begin position="116"/>
        <end position="241"/>
    </location>
</feature>